<dbReference type="InterPro" id="IPR051681">
    <property type="entry name" value="Ser/Thr_Kinases-Pseudokinases"/>
</dbReference>
<dbReference type="GO" id="GO:0004674">
    <property type="term" value="F:protein serine/threonine kinase activity"/>
    <property type="evidence" value="ECO:0007669"/>
    <property type="project" value="TreeGrafter"/>
</dbReference>
<dbReference type="PANTHER" id="PTHR44329">
    <property type="entry name" value="SERINE/THREONINE-PROTEIN KINASE TNNI3K-RELATED"/>
    <property type="match status" value="1"/>
</dbReference>
<sequence>MEQNVVIQGSVFDLPFLSAGASSWVFKVSESIVIKAPHGLDEDRQSLAIEHDIYRRLGVNPSIPKLPAVHKGMLVLERLQTPLRDRLLKLHQAGCPPSPGQSLQWASQITQGLQYIHQCGVLQVDIGLHNVLLDSNDNTKICDFAGSSIDGSPPNICPSHRAEHPSLPAENPSLVSEHFALGSLLYELETGQQPYHEKDEEEIERLFEQDHFPNTDNLMLGNAIMKCWKRGYTDDEQIIVDLGLIRECLEHDVNMGHG</sequence>
<dbReference type="EMBL" id="KN847318">
    <property type="protein sequence ID" value="KIW58676.1"/>
    <property type="molecule type" value="Genomic_DNA"/>
</dbReference>
<evidence type="ECO:0000313" key="2">
    <source>
        <dbReference type="EMBL" id="KIW58676.1"/>
    </source>
</evidence>
<proteinExistence type="predicted"/>
<dbReference type="Pfam" id="PF00069">
    <property type="entry name" value="Pkinase"/>
    <property type="match status" value="1"/>
</dbReference>
<dbReference type="PROSITE" id="PS50011">
    <property type="entry name" value="PROTEIN_KINASE_DOM"/>
    <property type="match status" value="1"/>
</dbReference>
<dbReference type="STRING" id="348802.A0A0D2C1N7"/>
<dbReference type="OrthoDB" id="5338352at2759"/>
<dbReference type="SMART" id="SM00220">
    <property type="entry name" value="S_TKc"/>
    <property type="match status" value="1"/>
</dbReference>
<protein>
    <recommendedName>
        <fullName evidence="1">Protein kinase domain-containing protein</fullName>
    </recommendedName>
</protein>
<dbReference type="GO" id="GO:0005524">
    <property type="term" value="F:ATP binding"/>
    <property type="evidence" value="ECO:0007669"/>
    <property type="project" value="InterPro"/>
</dbReference>
<dbReference type="SUPFAM" id="SSF56112">
    <property type="entry name" value="Protein kinase-like (PK-like)"/>
    <property type="match status" value="1"/>
</dbReference>
<feature type="domain" description="Protein kinase" evidence="1">
    <location>
        <begin position="11"/>
        <end position="258"/>
    </location>
</feature>
<dbReference type="AlphaFoldDB" id="A0A0D2C1N7"/>
<evidence type="ECO:0000259" key="1">
    <source>
        <dbReference type="PROSITE" id="PS50011"/>
    </source>
</evidence>
<dbReference type="RefSeq" id="XP_013319260.1">
    <property type="nucleotide sequence ID" value="XM_013463806.1"/>
</dbReference>
<dbReference type="GeneID" id="25325083"/>
<keyword evidence="3" id="KW-1185">Reference proteome</keyword>
<dbReference type="InterPro" id="IPR011009">
    <property type="entry name" value="Kinase-like_dom_sf"/>
</dbReference>
<dbReference type="Gene3D" id="1.10.510.10">
    <property type="entry name" value="Transferase(Phosphotransferase) domain 1"/>
    <property type="match status" value="1"/>
</dbReference>
<dbReference type="HOGENOM" id="CLU_000288_31_3_1"/>
<dbReference type="Proteomes" id="UP000054342">
    <property type="component" value="Unassembled WGS sequence"/>
</dbReference>
<organism evidence="2 3">
    <name type="scientific">Exophiala xenobiotica</name>
    <dbReference type="NCBI Taxonomy" id="348802"/>
    <lineage>
        <taxon>Eukaryota</taxon>
        <taxon>Fungi</taxon>
        <taxon>Dikarya</taxon>
        <taxon>Ascomycota</taxon>
        <taxon>Pezizomycotina</taxon>
        <taxon>Eurotiomycetes</taxon>
        <taxon>Chaetothyriomycetidae</taxon>
        <taxon>Chaetothyriales</taxon>
        <taxon>Herpotrichiellaceae</taxon>
        <taxon>Exophiala</taxon>
    </lineage>
</organism>
<name>A0A0D2C1N7_9EURO</name>
<reference evidence="2 3" key="1">
    <citation type="submission" date="2015-01" db="EMBL/GenBank/DDBJ databases">
        <title>The Genome Sequence of Exophiala xenobiotica CBS118157.</title>
        <authorList>
            <consortium name="The Broad Institute Genomics Platform"/>
            <person name="Cuomo C."/>
            <person name="de Hoog S."/>
            <person name="Gorbushina A."/>
            <person name="Stielow B."/>
            <person name="Teixiera M."/>
            <person name="Abouelleil A."/>
            <person name="Chapman S.B."/>
            <person name="Priest M."/>
            <person name="Young S.K."/>
            <person name="Wortman J."/>
            <person name="Nusbaum C."/>
            <person name="Birren B."/>
        </authorList>
    </citation>
    <scope>NUCLEOTIDE SEQUENCE [LARGE SCALE GENOMIC DNA]</scope>
    <source>
        <strain evidence="2 3">CBS 118157</strain>
    </source>
</reference>
<evidence type="ECO:0000313" key="3">
    <source>
        <dbReference type="Proteomes" id="UP000054342"/>
    </source>
</evidence>
<gene>
    <name evidence="2" type="ORF">PV05_03175</name>
</gene>
<dbReference type="InterPro" id="IPR000719">
    <property type="entry name" value="Prot_kinase_dom"/>
</dbReference>
<accession>A0A0D2C1N7</accession>